<keyword evidence="2" id="KW-1185">Reference proteome</keyword>
<evidence type="ECO:0008006" key="3">
    <source>
        <dbReference type="Google" id="ProtNLM"/>
    </source>
</evidence>
<accession>A0ABV8BI66</accession>
<protein>
    <recommendedName>
        <fullName evidence="3">DNA binding domain-containing protein, excisionase family</fullName>
    </recommendedName>
</protein>
<gene>
    <name evidence="1" type="ORF">ACFOWZ_01340</name>
</gene>
<evidence type="ECO:0000313" key="2">
    <source>
        <dbReference type="Proteomes" id="UP001595690"/>
    </source>
</evidence>
<comment type="caution">
    <text evidence="1">The sequence shown here is derived from an EMBL/GenBank/DDBJ whole genome shotgun (WGS) entry which is preliminary data.</text>
</comment>
<dbReference type="EMBL" id="JBHRZI010000003">
    <property type="protein sequence ID" value="MFC3890103.1"/>
    <property type="molecule type" value="Genomic_DNA"/>
</dbReference>
<evidence type="ECO:0000313" key="1">
    <source>
        <dbReference type="EMBL" id="MFC3890103.1"/>
    </source>
</evidence>
<proteinExistence type="predicted"/>
<dbReference type="Proteomes" id="UP001595690">
    <property type="component" value="Unassembled WGS sequence"/>
</dbReference>
<name>A0ABV8BI66_9PSEU</name>
<sequence length="65" mass="7254">MTVQQAADLLNVSRAYVIDLLEAGTIRRGEDSEVEATSLIEYKRLDDRLRRAAADELSASTRGWS</sequence>
<organism evidence="1 2">
    <name type="scientific">Lentzea rhizosphaerae</name>
    <dbReference type="NCBI Taxonomy" id="2041025"/>
    <lineage>
        <taxon>Bacteria</taxon>
        <taxon>Bacillati</taxon>
        <taxon>Actinomycetota</taxon>
        <taxon>Actinomycetes</taxon>
        <taxon>Pseudonocardiales</taxon>
        <taxon>Pseudonocardiaceae</taxon>
        <taxon>Lentzea</taxon>
    </lineage>
</organism>
<dbReference type="RefSeq" id="WP_382367344.1">
    <property type="nucleotide sequence ID" value="NZ_JBHRZI010000003.1"/>
</dbReference>
<reference evidence="2" key="1">
    <citation type="journal article" date="2019" name="Int. J. Syst. Evol. Microbiol.">
        <title>The Global Catalogue of Microorganisms (GCM) 10K type strain sequencing project: providing services to taxonomists for standard genome sequencing and annotation.</title>
        <authorList>
            <consortium name="The Broad Institute Genomics Platform"/>
            <consortium name="The Broad Institute Genome Sequencing Center for Infectious Disease"/>
            <person name="Wu L."/>
            <person name="Ma J."/>
        </authorList>
    </citation>
    <scope>NUCLEOTIDE SEQUENCE [LARGE SCALE GENOMIC DNA]</scope>
    <source>
        <strain evidence="2">CGMCC 4.7405</strain>
    </source>
</reference>